<dbReference type="EMBL" id="DQIR01069806">
    <property type="protein sequence ID" value="HDA25282.1"/>
    <property type="molecule type" value="Transcribed_RNA"/>
</dbReference>
<reference evidence="1" key="1">
    <citation type="journal article" date="2019" name="PeerJ">
        <title>Genes of the pig, Sus scrofa, reconstructed with EvidentialGene.</title>
        <authorList>
            <person name="Gilbert D.G."/>
        </authorList>
    </citation>
    <scope>NUCLEOTIDE SEQUENCE</scope>
</reference>
<organism evidence="1">
    <name type="scientific">Sus scrofa</name>
    <name type="common">Pig</name>
    <dbReference type="NCBI Taxonomy" id="9823"/>
    <lineage>
        <taxon>Eukaryota</taxon>
        <taxon>Metazoa</taxon>
        <taxon>Chordata</taxon>
        <taxon>Craniata</taxon>
        <taxon>Vertebrata</taxon>
        <taxon>Euteleostomi</taxon>
        <taxon>Mammalia</taxon>
        <taxon>Eutheria</taxon>
        <taxon>Laurasiatheria</taxon>
        <taxon>Artiodactyla</taxon>
        <taxon>Suina</taxon>
        <taxon>Suidae</taxon>
        <taxon>Sus</taxon>
    </lineage>
</organism>
<name>A0A480HKX2_PIG</name>
<proteinExistence type="predicted"/>
<dbReference type="AlphaFoldDB" id="A0A480HKX2"/>
<accession>A0A480HKX2</accession>
<dbReference type="EMBL" id="DQIR01069807">
    <property type="protein sequence ID" value="HDA25283.1"/>
    <property type="molecule type" value="Transcribed_RNA"/>
</dbReference>
<protein>
    <submittedName>
        <fullName evidence="1">Mitochondrial thiamine pyrophosphate carrier</fullName>
    </submittedName>
</protein>
<evidence type="ECO:0000313" key="1">
    <source>
        <dbReference type="EMBL" id="HDA25282.1"/>
    </source>
</evidence>
<sequence>MLSRGETPLPSWWRPSWWSYGSCPALRGQDSWPGAGSRQHLIAAQPETVDRVFSQEGVSGQGARPPFLLSRLAVRLPQAVEEVTDELIPEEHEARGEGGLQQAGGQAFEEALGALLSQHLPGAVQEALVASNLAKGGSGLLKPSDLQPFLEEVQGVRQGLANDSSSTATKQVFEVSVRLVLGGHGPLAHMLQGAVEGELEAGVGEDGQQGRGQAFVEDRGAFRPVHGHHGVSQGSVHPRLTLSCVAGSQHIQGMHGEGGYAGRQAAADEVDREVAGISHTGPIGSGVGAGRR</sequence>